<evidence type="ECO:0000256" key="5">
    <source>
        <dbReference type="ARBA" id="ARBA00022679"/>
    </source>
</evidence>
<comment type="caution">
    <text evidence="13">The sequence shown here is derived from an EMBL/GenBank/DDBJ whole genome shotgun (WGS) entry which is preliminary data.</text>
</comment>
<dbReference type="Gene3D" id="3.30.40.10">
    <property type="entry name" value="Zinc/RING finger domain, C3HC4 (zinc finger)"/>
    <property type="match status" value="3"/>
</dbReference>
<dbReference type="GO" id="GO:0061630">
    <property type="term" value="F:ubiquitin protein ligase activity"/>
    <property type="evidence" value="ECO:0007669"/>
    <property type="project" value="UniProtKB-EC"/>
</dbReference>
<dbReference type="Proteomes" id="UP000440578">
    <property type="component" value="Unassembled WGS sequence"/>
</dbReference>
<accession>A0A6A4WQM6</accession>
<evidence type="ECO:0000256" key="10">
    <source>
        <dbReference type="PROSITE-ProRule" id="PRU00455"/>
    </source>
</evidence>
<dbReference type="EC" id="2.3.2.27" evidence="4"/>
<dbReference type="GO" id="GO:0016567">
    <property type="term" value="P:protein ubiquitination"/>
    <property type="evidence" value="ECO:0007669"/>
    <property type="project" value="UniProtKB-UniPathway"/>
</dbReference>
<dbReference type="Pfam" id="PF21362">
    <property type="entry name" value="Sina_RING"/>
    <property type="match status" value="1"/>
</dbReference>
<dbReference type="GO" id="GO:0043161">
    <property type="term" value="P:proteasome-mediated ubiquitin-dependent protein catabolic process"/>
    <property type="evidence" value="ECO:0007669"/>
    <property type="project" value="TreeGrafter"/>
</dbReference>
<dbReference type="OrthoDB" id="941555at2759"/>
<reference evidence="13 14" key="1">
    <citation type="submission" date="2019-07" db="EMBL/GenBank/DDBJ databases">
        <title>Draft genome assembly of a fouling barnacle, Amphibalanus amphitrite (Darwin, 1854): The first reference genome for Thecostraca.</title>
        <authorList>
            <person name="Kim W."/>
        </authorList>
    </citation>
    <scope>NUCLEOTIDE SEQUENCE [LARGE SCALE GENOMIC DNA]</scope>
    <source>
        <strain evidence="13">SNU_AA5</strain>
        <tissue evidence="13">Soma without cirri and trophi</tissue>
    </source>
</reference>
<dbReference type="EMBL" id="VIIS01000696">
    <property type="protein sequence ID" value="KAF0306030.1"/>
    <property type="molecule type" value="Genomic_DNA"/>
</dbReference>
<keyword evidence="6" id="KW-0479">Metal-binding</keyword>
<dbReference type="PROSITE" id="PS50089">
    <property type="entry name" value="ZF_RING_2"/>
    <property type="match status" value="1"/>
</dbReference>
<evidence type="ECO:0000256" key="2">
    <source>
        <dbReference type="ARBA" id="ARBA00004906"/>
    </source>
</evidence>
<dbReference type="PANTHER" id="PTHR45877">
    <property type="entry name" value="E3 UBIQUITIN-PROTEIN LIGASE SIAH2"/>
    <property type="match status" value="1"/>
</dbReference>
<keyword evidence="14" id="KW-1185">Reference proteome</keyword>
<feature type="domain" description="RING-type" evidence="11">
    <location>
        <begin position="28"/>
        <end position="64"/>
    </location>
</feature>
<dbReference type="PROSITE" id="PS51081">
    <property type="entry name" value="ZF_SIAH"/>
    <property type="match status" value="1"/>
</dbReference>
<dbReference type="InterPro" id="IPR001841">
    <property type="entry name" value="Znf_RING"/>
</dbReference>
<name>A0A6A4WQM6_AMPAM</name>
<dbReference type="GO" id="GO:0008270">
    <property type="term" value="F:zinc ion binding"/>
    <property type="evidence" value="ECO:0007669"/>
    <property type="project" value="UniProtKB-KW"/>
</dbReference>
<keyword evidence="9" id="KW-0862">Zinc</keyword>
<evidence type="ECO:0000256" key="9">
    <source>
        <dbReference type="ARBA" id="ARBA00022833"/>
    </source>
</evidence>
<dbReference type="InterPro" id="IPR004162">
    <property type="entry name" value="SINA-like_animal"/>
</dbReference>
<comment type="catalytic activity">
    <reaction evidence="1">
        <text>S-ubiquitinyl-[E2 ubiquitin-conjugating enzyme]-L-cysteine + [acceptor protein]-L-lysine = [E2 ubiquitin-conjugating enzyme]-L-cysteine + N(6)-ubiquitinyl-[acceptor protein]-L-lysine.</text>
        <dbReference type="EC" id="2.3.2.27"/>
    </reaction>
</comment>
<evidence type="ECO:0000256" key="4">
    <source>
        <dbReference type="ARBA" id="ARBA00012483"/>
    </source>
</evidence>
<dbReference type="GO" id="GO:0005737">
    <property type="term" value="C:cytoplasm"/>
    <property type="evidence" value="ECO:0007669"/>
    <property type="project" value="TreeGrafter"/>
</dbReference>
<evidence type="ECO:0000313" key="13">
    <source>
        <dbReference type="EMBL" id="KAF0306030.1"/>
    </source>
</evidence>
<keyword evidence="5" id="KW-0808">Transferase</keyword>
<dbReference type="SUPFAM" id="SSF57850">
    <property type="entry name" value="RING/U-box"/>
    <property type="match status" value="1"/>
</dbReference>
<dbReference type="AlphaFoldDB" id="A0A6A4WQM6"/>
<evidence type="ECO:0000259" key="11">
    <source>
        <dbReference type="PROSITE" id="PS50089"/>
    </source>
</evidence>
<dbReference type="SUPFAM" id="SSF49599">
    <property type="entry name" value="TRAF domain-like"/>
    <property type="match status" value="1"/>
</dbReference>
<comment type="pathway">
    <text evidence="2">Protein modification; protein ubiquitination.</text>
</comment>
<keyword evidence="7 10" id="KW-0863">Zinc-finger</keyword>
<protein>
    <recommendedName>
        <fullName evidence="4">RING-type E3 ubiquitin transferase</fullName>
        <ecNumber evidence="4">2.3.2.27</ecNumber>
    </recommendedName>
</protein>
<dbReference type="PANTHER" id="PTHR45877:SF3">
    <property type="entry name" value="E3 UBIQUITIN-PROTEIN LIGASE"/>
    <property type="match status" value="1"/>
</dbReference>
<keyword evidence="8" id="KW-0833">Ubl conjugation pathway</keyword>
<dbReference type="UniPathway" id="UPA00143"/>
<evidence type="ECO:0000313" key="14">
    <source>
        <dbReference type="Proteomes" id="UP000440578"/>
    </source>
</evidence>
<evidence type="ECO:0000259" key="12">
    <source>
        <dbReference type="PROSITE" id="PS51081"/>
    </source>
</evidence>
<dbReference type="GO" id="GO:0031624">
    <property type="term" value="F:ubiquitin conjugating enzyme binding"/>
    <property type="evidence" value="ECO:0007669"/>
    <property type="project" value="TreeGrafter"/>
</dbReference>
<evidence type="ECO:0000256" key="7">
    <source>
        <dbReference type="ARBA" id="ARBA00022771"/>
    </source>
</evidence>
<evidence type="ECO:0000256" key="3">
    <source>
        <dbReference type="ARBA" id="ARBA00009119"/>
    </source>
</evidence>
<dbReference type="InterPro" id="IPR049548">
    <property type="entry name" value="Sina-like_RING"/>
</dbReference>
<evidence type="ECO:0000256" key="8">
    <source>
        <dbReference type="ARBA" id="ARBA00022786"/>
    </source>
</evidence>
<dbReference type="InterPro" id="IPR013010">
    <property type="entry name" value="Znf_SIAH"/>
</dbReference>
<evidence type="ECO:0000256" key="1">
    <source>
        <dbReference type="ARBA" id="ARBA00000900"/>
    </source>
</evidence>
<proteinExistence type="inferred from homology"/>
<comment type="similarity">
    <text evidence="3">Belongs to the SINA (Seven in absentia) family.</text>
</comment>
<gene>
    <name evidence="13" type="primary">Siah1_0</name>
    <name evidence="13" type="ORF">FJT64_022411</name>
</gene>
<dbReference type="InterPro" id="IPR013083">
    <property type="entry name" value="Znf_RING/FYVE/PHD"/>
</dbReference>
<feature type="domain" description="SIAH-type" evidence="12">
    <location>
        <begin position="81"/>
        <end position="141"/>
    </location>
</feature>
<sequence length="144" mass="16612">MSQNGVARSAPYPDFPVDYQKLIKLFECPLCHEYMRPPIPQCKKGHVLCEKCRPKVKGVCPLCKQLVGNQTNLMMEKICLLVKFPCGYAEKGCSELVPLREKTHHESMCDFHPVHCEYTRNGCDVILCLRDMTKHVRQCRFRPA</sequence>
<dbReference type="Pfam" id="PF21361">
    <property type="entry name" value="Sina_ZnF"/>
    <property type="match status" value="1"/>
</dbReference>
<evidence type="ECO:0000256" key="6">
    <source>
        <dbReference type="ARBA" id="ARBA00022723"/>
    </source>
</evidence>
<organism evidence="13 14">
    <name type="scientific">Amphibalanus amphitrite</name>
    <name type="common">Striped barnacle</name>
    <name type="synonym">Balanus amphitrite</name>
    <dbReference type="NCBI Taxonomy" id="1232801"/>
    <lineage>
        <taxon>Eukaryota</taxon>
        <taxon>Metazoa</taxon>
        <taxon>Ecdysozoa</taxon>
        <taxon>Arthropoda</taxon>
        <taxon>Crustacea</taxon>
        <taxon>Multicrustacea</taxon>
        <taxon>Cirripedia</taxon>
        <taxon>Thoracica</taxon>
        <taxon>Thoracicalcarea</taxon>
        <taxon>Balanomorpha</taxon>
        <taxon>Balanoidea</taxon>
        <taxon>Balanidae</taxon>
        <taxon>Amphibalaninae</taxon>
        <taxon>Amphibalanus</taxon>
    </lineage>
</organism>